<evidence type="ECO:0000313" key="4">
    <source>
        <dbReference type="Proteomes" id="UP000677234"/>
    </source>
</evidence>
<dbReference type="GO" id="GO:0016791">
    <property type="term" value="F:phosphatase activity"/>
    <property type="evidence" value="ECO:0007669"/>
    <property type="project" value="UniProtKB-ARBA"/>
</dbReference>
<protein>
    <submittedName>
        <fullName evidence="1">Cof-type HAD-IIB family hydrolase</fullName>
    </submittedName>
</protein>
<accession>A0A7T5EI65</accession>
<gene>
    <name evidence="1" type="ORF">JD108_13940</name>
    <name evidence="2" type="ORF">KDJ56_13885</name>
</gene>
<dbReference type="Gene3D" id="3.30.1240.10">
    <property type="match status" value="1"/>
</dbReference>
<name>A0A7T5EI65_9BACL</name>
<dbReference type="KEGG" id="bcop:JD108_13940"/>
<dbReference type="SUPFAM" id="SSF56784">
    <property type="entry name" value="HAD-like"/>
    <property type="match status" value="1"/>
</dbReference>
<dbReference type="GO" id="GO:0000287">
    <property type="term" value="F:magnesium ion binding"/>
    <property type="evidence" value="ECO:0007669"/>
    <property type="project" value="TreeGrafter"/>
</dbReference>
<evidence type="ECO:0000313" key="3">
    <source>
        <dbReference type="Proteomes" id="UP000595847"/>
    </source>
</evidence>
<dbReference type="NCBIfam" id="TIGR00099">
    <property type="entry name" value="Cof-subfamily"/>
    <property type="match status" value="1"/>
</dbReference>
<dbReference type="SFLD" id="SFLDG01140">
    <property type="entry name" value="C2.B:_Phosphomannomutase_and_P"/>
    <property type="match status" value="1"/>
</dbReference>
<proteinExistence type="predicted"/>
<dbReference type="PROSITE" id="PS01229">
    <property type="entry name" value="COF_2"/>
    <property type="match status" value="1"/>
</dbReference>
<dbReference type="InterPro" id="IPR006379">
    <property type="entry name" value="HAD-SF_hydro_IIB"/>
</dbReference>
<keyword evidence="4" id="KW-1185">Reference proteome</keyword>
<dbReference type="Proteomes" id="UP000595847">
    <property type="component" value="Chromosome"/>
</dbReference>
<dbReference type="InterPro" id="IPR023214">
    <property type="entry name" value="HAD_sf"/>
</dbReference>
<dbReference type="Proteomes" id="UP000677234">
    <property type="component" value="Chromosome"/>
</dbReference>
<reference evidence="1 3" key="1">
    <citation type="submission" date="2020-12" db="EMBL/GenBank/DDBJ databases">
        <title>strain FJAT-54423T represents a novel species of the genus Brevibacillus.</title>
        <authorList>
            <person name="Tang R."/>
        </authorList>
    </citation>
    <scope>NUCLEOTIDE SEQUENCE [LARGE SCALE GENOMIC DNA]</scope>
    <source>
        <strain evidence="1 3">FJAT-54423</strain>
    </source>
</reference>
<sequence length="257" mass="28570">MPYKIVFFDIDGTLLNTAHKIPDDAKAAIRELRANGVLVAIATGRAPYHLKPIADELEIDTYVSFNGSYVVAQGKRIHHTPLPAETLARLEAAASANRHPMVFLGPEECYANQADHPEVIDSFHYLRLSPPAHHPRYWENAPIYQAFLYCKEQEEKTYMTDAHPVSYVRWHQNVLDVLPPSGSKARGIEAVLRHYGLTPAEAAAFGDGLNDKEMLSFVGMGIAMGNAHEELKPHARQITRHVDDGGIAYGLRELGIL</sequence>
<reference evidence="2" key="2">
    <citation type="submission" date="2021-04" db="EMBL/GenBank/DDBJ databases">
        <title>Brevibacillus composti FJAT-54423, complete genome.</title>
        <authorList>
            <person name="Tang R."/>
        </authorList>
    </citation>
    <scope>NUCLEOTIDE SEQUENCE</scope>
    <source>
        <strain evidence="2">FJAT-54424</strain>
    </source>
</reference>
<dbReference type="EMBL" id="CP073708">
    <property type="protein sequence ID" value="QUO40109.1"/>
    <property type="molecule type" value="Genomic_DNA"/>
</dbReference>
<dbReference type="NCBIfam" id="TIGR01484">
    <property type="entry name" value="HAD-SF-IIB"/>
    <property type="match status" value="1"/>
</dbReference>
<dbReference type="InterPro" id="IPR036412">
    <property type="entry name" value="HAD-like_sf"/>
</dbReference>
<dbReference type="EMBL" id="CP066308">
    <property type="protein sequence ID" value="QQE73031.1"/>
    <property type="molecule type" value="Genomic_DNA"/>
</dbReference>
<dbReference type="PANTHER" id="PTHR10000:SF25">
    <property type="entry name" value="PHOSPHATASE YKRA-RELATED"/>
    <property type="match status" value="1"/>
</dbReference>
<dbReference type="Pfam" id="PF08282">
    <property type="entry name" value="Hydrolase_3"/>
    <property type="match status" value="1"/>
</dbReference>
<evidence type="ECO:0000313" key="2">
    <source>
        <dbReference type="EMBL" id="QUO40109.1"/>
    </source>
</evidence>
<dbReference type="AlphaFoldDB" id="A0A7T5EI65"/>
<dbReference type="PROSITE" id="PS01228">
    <property type="entry name" value="COF_1"/>
    <property type="match status" value="1"/>
</dbReference>
<evidence type="ECO:0000313" key="1">
    <source>
        <dbReference type="EMBL" id="QQE73031.1"/>
    </source>
</evidence>
<dbReference type="CDD" id="cd07517">
    <property type="entry name" value="HAD_HPP"/>
    <property type="match status" value="1"/>
</dbReference>
<dbReference type="InterPro" id="IPR000150">
    <property type="entry name" value="Cof"/>
</dbReference>
<keyword evidence="1" id="KW-0378">Hydrolase</keyword>
<dbReference type="RefSeq" id="WP_198826663.1">
    <property type="nucleotide sequence ID" value="NZ_CP066308.1"/>
</dbReference>
<dbReference type="SFLD" id="SFLDG01144">
    <property type="entry name" value="C2.B.4:_PGP_Like"/>
    <property type="match status" value="1"/>
</dbReference>
<dbReference type="GO" id="GO:0005829">
    <property type="term" value="C:cytosol"/>
    <property type="evidence" value="ECO:0007669"/>
    <property type="project" value="TreeGrafter"/>
</dbReference>
<dbReference type="Gene3D" id="3.40.50.1000">
    <property type="entry name" value="HAD superfamily/HAD-like"/>
    <property type="match status" value="1"/>
</dbReference>
<dbReference type="PANTHER" id="PTHR10000">
    <property type="entry name" value="PHOSPHOSERINE PHOSPHATASE"/>
    <property type="match status" value="1"/>
</dbReference>
<organism evidence="1 3">
    <name type="scientific">Brevibacillus composti</name>
    <dbReference type="NCBI Taxonomy" id="2796470"/>
    <lineage>
        <taxon>Bacteria</taxon>
        <taxon>Bacillati</taxon>
        <taxon>Bacillota</taxon>
        <taxon>Bacilli</taxon>
        <taxon>Bacillales</taxon>
        <taxon>Paenibacillaceae</taxon>
        <taxon>Brevibacillus</taxon>
    </lineage>
</organism>
<dbReference type="SFLD" id="SFLDS00003">
    <property type="entry name" value="Haloacid_Dehalogenase"/>
    <property type="match status" value="1"/>
</dbReference>